<accession>A0A2M9G4E7</accession>
<name>A0A2M9G4E7_9PROT</name>
<reference evidence="3 4" key="1">
    <citation type="submission" date="2017-11" db="EMBL/GenBank/DDBJ databases">
        <title>Draft genome sequence of Rhizobiales bacterium SY3-13.</title>
        <authorList>
            <person name="Sun C."/>
        </authorList>
    </citation>
    <scope>NUCLEOTIDE SEQUENCE [LARGE SCALE GENOMIC DNA]</scope>
    <source>
        <strain evidence="3 4">SY3-13</strain>
    </source>
</reference>
<proteinExistence type="predicted"/>
<keyword evidence="2" id="KW-0732">Signal</keyword>
<evidence type="ECO:0000313" key="4">
    <source>
        <dbReference type="Proteomes" id="UP000229498"/>
    </source>
</evidence>
<dbReference type="EMBL" id="PHIG01000025">
    <property type="protein sequence ID" value="PJK30599.1"/>
    <property type="molecule type" value="Genomic_DNA"/>
</dbReference>
<evidence type="ECO:0000256" key="1">
    <source>
        <dbReference type="SAM" id="Coils"/>
    </source>
</evidence>
<keyword evidence="4" id="KW-1185">Reference proteome</keyword>
<dbReference type="AlphaFoldDB" id="A0A2M9G4E7"/>
<sequence>MKRIIAPAGMALAAALCIAAPAAAQERSRGGELIEDIVRDVAIRVLDAAEAEIRRGRGGIGGVGAARSYPPLPDDASDEIRRELRQLDAEHDRKVAKLEQELRRKVEKAEAEFRREAAKEDKAGKIEEKGRKLDEKVSDAYDKFEDKLAEENERYDEKRAEILGRG</sequence>
<dbReference type="Proteomes" id="UP000229498">
    <property type="component" value="Unassembled WGS sequence"/>
</dbReference>
<evidence type="ECO:0000256" key="2">
    <source>
        <dbReference type="SAM" id="SignalP"/>
    </source>
</evidence>
<feature type="chain" id="PRO_5014909357" evidence="2">
    <location>
        <begin position="25"/>
        <end position="166"/>
    </location>
</feature>
<gene>
    <name evidence="3" type="ORF">CVT23_06555</name>
</gene>
<comment type="caution">
    <text evidence="3">The sequence shown here is derived from an EMBL/GenBank/DDBJ whole genome shotgun (WGS) entry which is preliminary data.</text>
</comment>
<keyword evidence="1" id="KW-0175">Coiled coil</keyword>
<evidence type="ECO:0000313" key="3">
    <source>
        <dbReference type="EMBL" id="PJK30599.1"/>
    </source>
</evidence>
<dbReference type="RefSeq" id="WP_109792699.1">
    <property type="nucleotide sequence ID" value="NZ_PHIG01000025.1"/>
</dbReference>
<feature type="coiled-coil region" evidence="1">
    <location>
        <begin position="77"/>
        <end position="161"/>
    </location>
</feature>
<protein>
    <submittedName>
        <fullName evidence="3">Uncharacterized protein</fullName>
    </submittedName>
</protein>
<organism evidence="3 4">
    <name type="scientific">Minwuia thermotolerans</name>
    <dbReference type="NCBI Taxonomy" id="2056226"/>
    <lineage>
        <taxon>Bacteria</taxon>
        <taxon>Pseudomonadati</taxon>
        <taxon>Pseudomonadota</taxon>
        <taxon>Alphaproteobacteria</taxon>
        <taxon>Minwuiales</taxon>
        <taxon>Minwuiaceae</taxon>
        <taxon>Minwuia</taxon>
    </lineage>
</organism>
<feature type="signal peptide" evidence="2">
    <location>
        <begin position="1"/>
        <end position="24"/>
    </location>
</feature>